<name>A0AAD1ZI14_9LAMI</name>
<keyword evidence="6" id="KW-1185">Reference proteome</keyword>
<protein>
    <recommendedName>
        <fullName evidence="4">Dirigent protein</fullName>
    </recommendedName>
</protein>
<dbReference type="InterPro" id="IPR004265">
    <property type="entry name" value="Dirigent"/>
</dbReference>
<organism evidence="5 6">
    <name type="scientific">Fraxinus pennsylvanica</name>
    <dbReference type="NCBI Taxonomy" id="56036"/>
    <lineage>
        <taxon>Eukaryota</taxon>
        <taxon>Viridiplantae</taxon>
        <taxon>Streptophyta</taxon>
        <taxon>Embryophyta</taxon>
        <taxon>Tracheophyta</taxon>
        <taxon>Spermatophyta</taxon>
        <taxon>Magnoliopsida</taxon>
        <taxon>eudicotyledons</taxon>
        <taxon>Gunneridae</taxon>
        <taxon>Pentapetalae</taxon>
        <taxon>asterids</taxon>
        <taxon>lamiids</taxon>
        <taxon>Lamiales</taxon>
        <taxon>Oleaceae</taxon>
        <taxon>Oleeae</taxon>
        <taxon>Fraxinus</taxon>
    </lineage>
</organism>
<accession>A0AAD1ZI14</accession>
<feature type="signal peptide" evidence="4">
    <location>
        <begin position="1"/>
        <end position="24"/>
    </location>
</feature>
<evidence type="ECO:0000256" key="2">
    <source>
        <dbReference type="ARBA" id="ARBA00011738"/>
    </source>
</evidence>
<keyword evidence="4" id="KW-0732">Signal</keyword>
<keyword evidence="3 4" id="KW-0964">Secreted</keyword>
<comment type="subunit">
    <text evidence="2 4">Homodimer.</text>
</comment>
<dbReference type="AlphaFoldDB" id="A0AAD1ZI14"/>
<reference evidence="5" key="1">
    <citation type="submission" date="2023-05" db="EMBL/GenBank/DDBJ databases">
        <authorList>
            <person name="Huff M."/>
        </authorList>
    </citation>
    <scope>NUCLEOTIDE SEQUENCE</scope>
</reference>
<dbReference type="GO" id="GO:0009699">
    <property type="term" value="P:phenylpropanoid biosynthetic process"/>
    <property type="evidence" value="ECO:0007669"/>
    <property type="project" value="UniProtKB-ARBA"/>
</dbReference>
<comment type="similarity">
    <text evidence="1 4">Belongs to the plant dirigent protein family.</text>
</comment>
<evidence type="ECO:0000313" key="6">
    <source>
        <dbReference type="Proteomes" id="UP000834106"/>
    </source>
</evidence>
<dbReference type="Gene3D" id="2.40.480.10">
    <property type="entry name" value="Allene oxide cyclase-like"/>
    <property type="match status" value="1"/>
</dbReference>
<feature type="chain" id="PRO_5041768306" description="Dirigent protein" evidence="4">
    <location>
        <begin position="25"/>
        <end position="201"/>
    </location>
</feature>
<dbReference type="EMBL" id="OU503045">
    <property type="protein sequence ID" value="CAI9769819.1"/>
    <property type="molecule type" value="Genomic_DNA"/>
</dbReference>
<dbReference type="InterPro" id="IPR044859">
    <property type="entry name" value="Allene_oxi_cyc_Dirigent"/>
</dbReference>
<dbReference type="Pfam" id="PF03018">
    <property type="entry name" value="Dirigent"/>
    <property type="match status" value="1"/>
</dbReference>
<comment type="subcellular location">
    <subcellularLocation>
        <location evidence="4">Secreted</location>
        <location evidence="4">Extracellular space</location>
        <location evidence="4">Apoplast</location>
    </subcellularLocation>
</comment>
<sequence length="201" mass="21970">MEKLGTVFILCLLVVVMSMGHANSQESNAEKIWFKNICRGKENLIKLHFYVQDALGGPNATVWQVAEAAVTANSLTSFGQVRVLDDLITVGRNRSSEALGRAQGLITSADLSESALAMNMNFYFSAGKYNGSTLCILGRNPINENDRELSVVGGTGDFRMARGYAISNTYSYDPVANYDVLEYTVYVTVYEKSGYTGVAMI</sequence>
<gene>
    <name evidence="5" type="ORF">FPE_LOCUS16471</name>
</gene>
<dbReference type="GO" id="GO:0048046">
    <property type="term" value="C:apoplast"/>
    <property type="evidence" value="ECO:0007669"/>
    <property type="project" value="UniProtKB-SubCell"/>
</dbReference>
<evidence type="ECO:0000256" key="3">
    <source>
        <dbReference type="ARBA" id="ARBA00022525"/>
    </source>
</evidence>
<dbReference type="Proteomes" id="UP000834106">
    <property type="component" value="Chromosome 10"/>
</dbReference>
<keyword evidence="4" id="KW-0052">Apoplast</keyword>
<evidence type="ECO:0000256" key="4">
    <source>
        <dbReference type="RuleBase" id="RU363099"/>
    </source>
</evidence>
<dbReference type="PANTHER" id="PTHR21495">
    <property type="entry name" value="NUCLEOPORIN-RELATED"/>
    <property type="match status" value="1"/>
</dbReference>
<evidence type="ECO:0000313" key="5">
    <source>
        <dbReference type="EMBL" id="CAI9769819.1"/>
    </source>
</evidence>
<proteinExistence type="inferred from homology"/>
<comment type="function">
    <text evidence="4">Dirigent proteins impart stereoselectivity on the phenoxy radical-coupling reaction, yielding optically active lignans from two molecules of coniferyl alcohol in the biosynthesis of lignans, flavonolignans, and alkaloids and thus plays a central role in plant secondary metabolism.</text>
</comment>
<evidence type="ECO:0000256" key="1">
    <source>
        <dbReference type="ARBA" id="ARBA00010746"/>
    </source>
</evidence>